<proteinExistence type="predicted"/>
<dbReference type="EMBL" id="JBEDUW010000002">
    <property type="protein sequence ID" value="KAK9943369.1"/>
    <property type="molecule type" value="Genomic_DNA"/>
</dbReference>
<gene>
    <name evidence="3" type="ORF">M0R45_008979</name>
    <name evidence="2" type="ORF">M0R45_036166</name>
</gene>
<dbReference type="EMBL" id="JBEDUW010000007">
    <property type="protein sequence ID" value="KAK9912296.1"/>
    <property type="molecule type" value="Genomic_DNA"/>
</dbReference>
<accession>A0AAW1Y383</accession>
<feature type="region of interest" description="Disordered" evidence="1">
    <location>
        <begin position="1"/>
        <end position="22"/>
    </location>
</feature>
<evidence type="ECO:0000313" key="3">
    <source>
        <dbReference type="EMBL" id="KAK9943369.1"/>
    </source>
</evidence>
<reference evidence="3 4" key="1">
    <citation type="journal article" date="2023" name="G3 (Bethesda)">
        <title>A chromosome-length genome assembly and annotation of blackberry (Rubus argutus, cv. 'Hillquist').</title>
        <authorList>
            <person name="Bruna T."/>
            <person name="Aryal R."/>
            <person name="Dudchenko O."/>
            <person name="Sargent D.J."/>
            <person name="Mead D."/>
            <person name="Buti M."/>
            <person name="Cavallini A."/>
            <person name="Hytonen T."/>
            <person name="Andres J."/>
            <person name="Pham M."/>
            <person name="Weisz D."/>
            <person name="Mascagni F."/>
            <person name="Usai G."/>
            <person name="Natali L."/>
            <person name="Bassil N."/>
            <person name="Fernandez G.E."/>
            <person name="Lomsadze A."/>
            <person name="Armour M."/>
            <person name="Olukolu B."/>
            <person name="Poorten T."/>
            <person name="Britton C."/>
            <person name="Davik J."/>
            <person name="Ashrafi H."/>
            <person name="Aiden E.L."/>
            <person name="Borodovsky M."/>
            <person name="Worthington M."/>
        </authorList>
    </citation>
    <scope>NUCLEOTIDE SEQUENCE [LARGE SCALE GENOMIC DNA]</scope>
    <source>
        <strain evidence="3">PI 553951</strain>
    </source>
</reference>
<evidence type="ECO:0000313" key="4">
    <source>
        <dbReference type="Proteomes" id="UP001457282"/>
    </source>
</evidence>
<dbReference type="Proteomes" id="UP001457282">
    <property type="component" value="Unassembled WGS sequence"/>
</dbReference>
<name>A0AAW1Y383_RUBAR</name>
<evidence type="ECO:0000256" key="1">
    <source>
        <dbReference type="SAM" id="MobiDB-lite"/>
    </source>
</evidence>
<protein>
    <submittedName>
        <fullName evidence="3">Uncharacterized protein</fullName>
    </submittedName>
</protein>
<keyword evidence="4" id="KW-1185">Reference proteome</keyword>
<comment type="caution">
    <text evidence="3">The sequence shown here is derived from an EMBL/GenBank/DDBJ whole genome shotgun (WGS) entry which is preliminary data.</text>
</comment>
<evidence type="ECO:0000313" key="2">
    <source>
        <dbReference type="EMBL" id="KAK9912296.1"/>
    </source>
</evidence>
<sequence length="107" mass="11894">MVAFLHRAQPTQPVPNSNTKNQTKITFNHHHLNNNHKPAISSTIPIQQLTITVVPLPPHGLTKKPLSVSASPDLHRLRRPLLSPMPTIIIDKITAGDPRSQLHFNSD</sequence>
<organism evidence="3 4">
    <name type="scientific">Rubus argutus</name>
    <name type="common">Southern blackberry</name>
    <dbReference type="NCBI Taxonomy" id="59490"/>
    <lineage>
        <taxon>Eukaryota</taxon>
        <taxon>Viridiplantae</taxon>
        <taxon>Streptophyta</taxon>
        <taxon>Embryophyta</taxon>
        <taxon>Tracheophyta</taxon>
        <taxon>Spermatophyta</taxon>
        <taxon>Magnoliopsida</taxon>
        <taxon>eudicotyledons</taxon>
        <taxon>Gunneridae</taxon>
        <taxon>Pentapetalae</taxon>
        <taxon>rosids</taxon>
        <taxon>fabids</taxon>
        <taxon>Rosales</taxon>
        <taxon>Rosaceae</taxon>
        <taxon>Rosoideae</taxon>
        <taxon>Rosoideae incertae sedis</taxon>
        <taxon>Rubus</taxon>
    </lineage>
</organism>
<dbReference type="AlphaFoldDB" id="A0AAW1Y383"/>
<feature type="compositionally biased region" description="Polar residues" evidence="1">
    <location>
        <begin position="9"/>
        <end position="22"/>
    </location>
</feature>